<dbReference type="Gene3D" id="1.10.1040.10">
    <property type="entry name" value="N-(1-d-carboxylethyl)-l-norvaline Dehydrogenase, domain 2"/>
    <property type="match status" value="1"/>
</dbReference>
<evidence type="ECO:0000259" key="5">
    <source>
        <dbReference type="Pfam" id="PF14833"/>
    </source>
</evidence>
<accession>A0A1U9NKD7</accession>
<dbReference type="SUPFAM" id="SSF51735">
    <property type="entry name" value="NAD(P)-binding Rossmann-fold domains"/>
    <property type="match status" value="1"/>
</dbReference>
<dbReference type="EMBL" id="CP019791">
    <property type="protein sequence ID" value="AQT68392.1"/>
    <property type="molecule type" value="Genomic_DNA"/>
</dbReference>
<dbReference type="KEGG" id="alus:STSP2_01552"/>
<dbReference type="AlphaFoldDB" id="A0A1U9NKD7"/>
<dbReference type="InterPro" id="IPR036291">
    <property type="entry name" value="NAD(P)-bd_dom_sf"/>
</dbReference>
<proteinExistence type="predicted"/>
<dbReference type="STRING" id="1936003.STSP2_01552"/>
<dbReference type="OrthoDB" id="9786703at2"/>
<keyword evidence="2" id="KW-0520">NAD</keyword>
<organism evidence="6 7">
    <name type="scientific">Anaerohalosphaera lusitana</name>
    <dbReference type="NCBI Taxonomy" id="1936003"/>
    <lineage>
        <taxon>Bacteria</taxon>
        <taxon>Pseudomonadati</taxon>
        <taxon>Planctomycetota</taxon>
        <taxon>Phycisphaerae</taxon>
        <taxon>Sedimentisphaerales</taxon>
        <taxon>Anaerohalosphaeraceae</taxon>
        <taxon>Anaerohalosphaera</taxon>
    </lineage>
</organism>
<name>A0A1U9NKD7_9BACT</name>
<evidence type="ECO:0000256" key="1">
    <source>
        <dbReference type="ARBA" id="ARBA00023002"/>
    </source>
</evidence>
<evidence type="ECO:0000259" key="4">
    <source>
        <dbReference type="Pfam" id="PF03446"/>
    </source>
</evidence>
<dbReference type="GO" id="GO:0050661">
    <property type="term" value="F:NADP binding"/>
    <property type="evidence" value="ECO:0007669"/>
    <property type="project" value="InterPro"/>
</dbReference>
<dbReference type="PANTHER" id="PTHR43060">
    <property type="entry name" value="3-HYDROXYISOBUTYRATE DEHYDROGENASE-LIKE 1, MITOCHONDRIAL-RELATED"/>
    <property type="match status" value="1"/>
</dbReference>
<feature type="active site" evidence="3">
    <location>
        <position position="171"/>
    </location>
</feature>
<dbReference type="Pfam" id="PF14833">
    <property type="entry name" value="NAD_binding_11"/>
    <property type="match status" value="1"/>
</dbReference>
<dbReference type="InterPro" id="IPR013328">
    <property type="entry name" value="6PGD_dom2"/>
</dbReference>
<protein>
    <submittedName>
        <fullName evidence="6">2-hydroxy-3-oxopropionate reductase</fullName>
        <ecNumber evidence="6">1.1.1.60</ecNumber>
    </submittedName>
</protein>
<dbReference type="Proteomes" id="UP000189674">
    <property type="component" value="Chromosome"/>
</dbReference>
<evidence type="ECO:0000313" key="6">
    <source>
        <dbReference type="EMBL" id="AQT68392.1"/>
    </source>
</evidence>
<dbReference type="PIRSF" id="PIRSF000103">
    <property type="entry name" value="HIBADH"/>
    <property type="match status" value="1"/>
</dbReference>
<keyword evidence="1 6" id="KW-0560">Oxidoreductase</keyword>
<dbReference type="PANTHER" id="PTHR43060:SF15">
    <property type="entry name" value="3-HYDROXYISOBUTYRATE DEHYDROGENASE-LIKE 1, MITOCHONDRIAL-RELATED"/>
    <property type="match status" value="1"/>
</dbReference>
<dbReference type="RefSeq" id="WP_146661350.1">
    <property type="nucleotide sequence ID" value="NZ_CP019791.1"/>
</dbReference>
<feature type="domain" description="6-phosphogluconate dehydrogenase NADP-binding" evidence="4">
    <location>
        <begin position="3"/>
        <end position="162"/>
    </location>
</feature>
<dbReference type="Pfam" id="PF03446">
    <property type="entry name" value="NAD_binding_2"/>
    <property type="match status" value="1"/>
</dbReference>
<dbReference type="EC" id="1.1.1.60" evidence="6"/>
<gene>
    <name evidence="6" type="primary">garR</name>
    <name evidence="6" type="ORF">STSP2_01552</name>
</gene>
<feature type="domain" description="3-hydroxyisobutyrate dehydrogenase-like NAD-binding" evidence="5">
    <location>
        <begin position="165"/>
        <end position="284"/>
    </location>
</feature>
<evidence type="ECO:0000256" key="3">
    <source>
        <dbReference type="PIRSR" id="PIRSR000103-1"/>
    </source>
</evidence>
<dbReference type="Gene3D" id="3.40.50.720">
    <property type="entry name" value="NAD(P)-binding Rossmann-like Domain"/>
    <property type="match status" value="1"/>
</dbReference>
<keyword evidence="7" id="KW-1185">Reference proteome</keyword>
<evidence type="ECO:0000313" key="7">
    <source>
        <dbReference type="Proteomes" id="UP000189674"/>
    </source>
</evidence>
<dbReference type="GO" id="GO:0008679">
    <property type="term" value="F:2-hydroxy-3-oxopropionate reductase activity"/>
    <property type="evidence" value="ECO:0007669"/>
    <property type="project" value="UniProtKB-EC"/>
</dbReference>
<reference evidence="7" key="1">
    <citation type="submission" date="2017-02" db="EMBL/GenBank/DDBJ databases">
        <title>Comparative genomics and description of representatives of a novel lineage of planctomycetes thriving in anoxic sediments.</title>
        <authorList>
            <person name="Spring S."/>
            <person name="Bunk B."/>
            <person name="Sproer C."/>
        </authorList>
    </citation>
    <scope>NUCLEOTIDE SEQUENCE [LARGE SCALE GENOMIC DNA]</scope>
    <source>
        <strain evidence="7">ST-NAGAB-D1</strain>
    </source>
</reference>
<dbReference type="InterPro" id="IPR015815">
    <property type="entry name" value="HIBADH-related"/>
</dbReference>
<dbReference type="InterPro" id="IPR029154">
    <property type="entry name" value="HIBADH-like_NADP-bd"/>
</dbReference>
<dbReference type="GO" id="GO:0051287">
    <property type="term" value="F:NAD binding"/>
    <property type="evidence" value="ECO:0007669"/>
    <property type="project" value="InterPro"/>
</dbReference>
<sequence length="293" mass="30482">MKNIAFIGAGIMGVPMAKNLIEAAYSLTMHSRTQSKAQPVIDAGGTWAQTPAQAAKDADVLITCVTDTPDVEKVLLGPAGVIETAREGLICIDMSTISPAATRKMGETLAAKGVTLIDAPISGGEIGAIEAKLSIMAGGPEDAFNKVKPIFQAMGRTITYCGPLGSGQTTKLVNQVMVIHTIMSISEGLAFAEAAGLDLETTLAATSGGAAGSHSLKVLGPKIIADDLKPSFMVDLQLKDLKLVMEYARQIKQTLPGTALAQQLMTALQAQGRGRDGTQALIDVIRQLGPNTK</sequence>
<dbReference type="SUPFAM" id="SSF48179">
    <property type="entry name" value="6-phosphogluconate dehydrogenase C-terminal domain-like"/>
    <property type="match status" value="1"/>
</dbReference>
<dbReference type="InterPro" id="IPR008927">
    <property type="entry name" value="6-PGluconate_DH-like_C_sf"/>
</dbReference>
<evidence type="ECO:0000256" key="2">
    <source>
        <dbReference type="ARBA" id="ARBA00023027"/>
    </source>
</evidence>
<dbReference type="InterPro" id="IPR006115">
    <property type="entry name" value="6PGDH_NADP-bd"/>
</dbReference>